<dbReference type="AlphaFoldDB" id="A0A9Q0KAR3"/>
<dbReference type="NCBIfam" id="TIGR02227">
    <property type="entry name" value="sigpep_I_bact"/>
    <property type="match status" value="1"/>
</dbReference>
<feature type="region of interest" description="Disordered" evidence="12">
    <location>
        <begin position="141"/>
        <end position="179"/>
    </location>
</feature>
<reference evidence="14" key="1">
    <citation type="journal article" date="2023" name="Plant J.">
        <title>The genome of the king protea, Protea cynaroides.</title>
        <authorList>
            <person name="Chang J."/>
            <person name="Duong T.A."/>
            <person name="Schoeman C."/>
            <person name="Ma X."/>
            <person name="Roodt D."/>
            <person name="Barker N."/>
            <person name="Li Z."/>
            <person name="Van de Peer Y."/>
            <person name="Mizrachi E."/>
        </authorList>
    </citation>
    <scope>NUCLEOTIDE SEQUENCE</scope>
    <source>
        <tissue evidence="14">Young leaves</tissue>
    </source>
</reference>
<evidence type="ECO:0000256" key="2">
    <source>
        <dbReference type="ARBA" id="ARBA00004229"/>
    </source>
</evidence>
<evidence type="ECO:0000256" key="5">
    <source>
        <dbReference type="ARBA" id="ARBA00013208"/>
    </source>
</evidence>
<evidence type="ECO:0000313" key="14">
    <source>
        <dbReference type="EMBL" id="KAJ4966994.1"/>
    </source>
</evidence>
<evidence type="ECO:0000256" key="3">
    <source>
        <dbReference type="ARBA" id="ARBA00004370"/>
    </source>
</evidence>
<dbReference type="Proteomes" id="UP001141806">
    <property type="component" value="Unassembled WGS sequence"/>
</dbReference>
<dbReference type="Pfam" id="PF10502">
    <property type="entry name" value="Peptidase_S26"/>
    <property type="match status" value="1"/>
</dbReference>
<evidence type="ECO:0000256" key="4">
    <source>
        <dbReference type="ARBA" id="ARBA00009370"/>
    </source>
</evidence>
<accession>A0A9Q0KAR3</accession>
<name>A0A9Q0KAR3_9MAGN</name>
<dbReference type="InterPro" id="IPR019533">
    <property type="entry name" value="Peptidase_S26"/>
</dbReference>
<evidence type="ECO:0000256" key="1">
    <source>
        <dbReference type="ARBA" id="ARBA00000677"/>
    </source>
</evidence>
<evidence type="ECO:0000256" key="11">
    <source>
        <dbReference type="PIRSR" id="PIRSR600223-1"/>
    </source>
</evidence>
<keyword evidence="9" id="KW-0809">Transit peptide</keyword>
<dbReference type="GO" id="GO:0006465">
    <property type="term" value="P:signal peptide processing"/>
    <property type="evidence" value="ECO:0007669"/>
    <property type="project" value="InterPro"/>
</dbReference>
<evidence type="ECO:0000256" key="7">
    <source>
        <dbReference type="ARBA" id="ARBA00022640"/>
    </source>
</evidence>
<evidence type="ECO:0000256" key="12">
    <source>
        <dbReference type="SAM" id="MobiDB-lite"/>
    </source>
</evidence>
<comment type="subcellular location">
    <subcellularLocation>
        <location evidence="3">Membrane</location>
    </subcellularLocation>
    <subcellularLocation>
        <location evidence="2">Plastid</location>
        <location evidence="2">Chloroplast</location>
    </subcellularLocation>
</comment>
<dbReference type="PROSITE" id="PS00761">
    <property type="entry name" value="SPASE_I_3"/>
    <property type="match status" value="1"/>
</dbReference>
<feature type="active site" evidence="11">
    <location>
        <position position="278"/>
    </location>
</feature>
<dbReference type="PRINTS" id="PR00727">
    <property type="entry name" value="LEADERPTASE"/>
</dbReference>
<dbReference type="GO" id="GO:0009003">
    <property type="term" value="F:signal peptidase activity"/>
    <property type="evidence" value="ECO:0007669"/>
    <property type="project" value="UniProtKB-EC"/>
</dbReference>
<evidence type="ECO:0000313" key="15">
    <source>
        <dbReference type="Proteomes" id="UP001141806"/>
    </source>
</evidence>
<sequence length="420" mass="45738">MAIRITITYSGYLAQNIAASAGNRVGNCRMFHECCGRSRLFSNQKTEVDSPAAARSYRADFVRSKARYRSKPSVSKYSTLAGELLNDDTRSPLVVGLISMMKSSACDSGTLSGGILGVSSSMLGFKPSSIFPFFQGTKPSNESLQGPASNDVDKGGTQWSGSCNDEDSDVDSQELSRGLSRNSVESSRWLSRLVNTCSEDAKAVFTALTVSFLFRSSLAEPRSIPSRSMYPTLNVGDRILAEKVSYLFRKPDVEDIVIFKAPPILQENGYSSGDVFIKRIVATEGDCVEVRDGKLVVNGVVQDEDFVLEPLDYEMDPVLIPQGYVFVMGDNRNNSFDSHNWGPLPIKNIVGRSVFRYWPPPQVSNTIPSGPGGPGLLEFGIPNKSFSYSTITGVLPKSAAGALHPVHYLIPERGQQPRGL</sequence>
<dbReference type="CDD" id="cd06530">
    <property type="entry name" value="S26_SPase_I"/>
    <property type="match status" value="1"/>
</dbReference>
<proteinExistence type="inferred from homology"/>
<keyword evidence="15" id="KW-1185">Reference proteome</keyword>
<evidence type="ECO:0000256" key="6">
    <source>
        <dbReference type="ARBA" id="ARBA00022528"/>
    </source>
</evidence>
<evidence type="ECO:0000259" key="13">
    <source>
        <dbReference type="Pfam" id="PF10502"/>
    </source>
</evidence>
<evidence type="ECO:0000256" key="10">
    <source>
        <dbReference type="ARBA" id="ARBA00023136"/>
    </source>
</evidence>
<feature type="active site" evidence="11">
    <location>
        <position position="228"/>
    </location>
</feature>
<dbReference type="GO" id="GO:0010027">
    <property type="term" value="P:thylakoid membrane organization"/>
    <property type="evidence" value="ECO:0007669"/>
    <property type="project" value="TreeGrafter"/>
</dbReference>
<dbReference type="InterPro" id="IPR036286">
    <property type="entry name" value="LexA/Signal_pep-like_sf"/>
</dbReference>
<keyword evidence="6" id="KW-0150">Chloroplast</keyword>
<dbReference type="Gene3D" id="2.10.109.10">
    <property type="entry name" value="Umud Fragment, subunit A"/>
    <property type="match status" value="1"/>
</dbReference>
<dbReference type="SUPFAM" id="SSF51306">
    <property type="entry name" value="LexA/Signal peptidase"/>
    <property type="match status" value="1"/>
</dbReference>
<dbReference type="PANTHER" id="PTHR43390">
    <property type="entry name" value="SIGNAL PEPTIDASE I"/>
    <property type="match status" value="1"/>
</dbReference>
<dbReference type="InterPro" id="IPR000223">
    <property type="entry name" value="Pept_S26A_signal_pept_1"/>
</dbReference>
<dbReference type="EC" id="3.4.21.89" evidence="5"/>
<dbReference type="OrthoDB" id="308440at2759"/>
<organism evidence="14 15">
    <name type="scientific">Protea cynaroides</name>
    <dbReference type="NCBI Taxonomy" id="273540"/>
    <lineage>
        <taxon>Eukaryota</taxon>
        <taxon>Viridiplantae</taxon>
        <taxon>Streptophyta</taxon>
        <taxon>Embryophyta</taxon>
        <taxon>Tracheophyta</taxon>
        <taxon>Spermatophyta</taxon>
        <taxon>Magnoliopsida</taxon>
        <taxon>Proteales</taxon>
        <taxon>Proteaceae</taxon>
        <taxon>Protea</taxon>
    </lineage>
</organism>
<protein>
    <recommendedName>
        <fullName evidence="5">signal peptidase I</fullName>
        <ecNumber evidence="5">3.4.21.89</ecNumber>
    </recommendedName>
</protein>
<evidence type="ECO:0000256" key="8">
    <source>
        <dbReference type="ARBA" id="ARBA00022801"/>
    </source>
</evidence>
<dbReference type="FunFam" id="2.10.109.10:FF:000012">
    <property type="entry name" value="Peptidase/ serine-type peptidase"/>
    <property type="match status" value="1"/>
</dbReference>
<dbReference type="GO" id="GO:0004252">
    <property type="term" value="F:serine-type endopeptidase activity"/>
    <property type="evidence" value="ECO:0007669"/>
    <property type="project" value="InterPro"/>
</dbReference>
<dbReference type="InterPro" id="IPR019758">
    <property type="entry name" value="Pept_S26A_signal_pept_1_CS"/>
</dbReference>
<comment type="similarity">
    <text evidence="4">Belongs to the peptidase S26 family.</text>
</comment>
<evidence type="ECO:0000256" key="9">
    <source>
        <dbReference type="ARBA" id="ARBA00022946"/>
    </source>
</evidence>
<dbReference type="GO" id="GO:0009535">
    <property type="term" value="C:chloroplast thylakoid membrane"/>
    <property type="evidence" value="ECO:0007669"/>
    <property type="project" value="TreeGrafter"/>
</dbReference>
<dbReference type="PANTHER" id="PTHR43390:SF2">
    <property type="entry name" value="THYLAKOIDAL PROCESSING PEPTIDASE 2, CHLOROPLASTIC-RELATED"/>
    <property type="match status" value="1"/>
</dbReference>
<feature type="domain" description="Peptidase S26" evidence="13">
    <location>
        <begin position="201"/>
        <end position="358"/>
    </location>
</feature>
<comment type="caution">
    <text evidence="14">The sequence shown here is derived from an EMBL/GenBank/DDBJ whole genome shotgun (WGS) entry which is preliminary data.</text>
</comment>
<comment type="catalytic activity">
    <reaction evidence="1">
        <text>Cleavage of hydrophobic, N-terminal signal or leader sequences from secreted and periplasmic proteins.</text>
        <dbReference type="EC" id="3.4.21.89"/>
    </reaction>
</comment>
<keyword evidence="8" id="KW-0378">Hydrolase</keyword>
<keyword evidence="7" id="KW-0934">Plastid</keyword>
<dbReference type="EMBL" id="JAMYWD010000007">
    <property type="protein sequence ID" value="KAJ4966994.1"/>
    <property type="molecule type" value="Genomic_DNA"/>
</dbReference>
<keyword evidence="10" id="KW-0472">Membrane</keyword>
<gene>
    <name evidence="14" type="ORF">NE237_018843</name>
</gene>